<dbReference type="InterPro" id="IPR036443">
    <property type="entry name" value="Znf_RanBP2_sf"/>
</dbReference>
<dbReference type="GO" id="GO:0005737">
    <property type="term" value="C:cytoplasm"/>
    <property type="evidence" value="ECO:0007669"/>
    <property type="project" value="TreeGrafter"/>
</dbReference>
<evidence type="ECO:0000256" key="4">
    <source>
        <dbReference type="PROSITE-ProRule" id="PRU00322"/>
    </source>
</evidence>
<evidence type="ECO:0000256" key="2">
    <source>
        <dbReference type="ARBA" id="ARBA00022771"/>
    </source>
</evidence>
<evidence type="ECO:0000313" key="9">
    <source>
        <dbReference type="EMBL" id="RWS10348.1"/>
    </source>
</evidence>
<feature type="compositionally biased region" description="Low complexity" evidence="5">
    <location>
        <begin position="467"/>
        <end position="501"/>
    </location>
</feature>
<evidence type="ECO:0000259" key="6">
    <source>
        <dbReference type="PROSITE" id="PS50199"/>
    </source>
</evidence>
<evidence type="ECO:0000313" key="7">
    <source>
        <dbReference type="EMBL" id="RWS04815.1"/>
    </source>
</evidence>
<dbReference type="InterPro" id="IPR001876">
    <property type="entry name" value="Znf_RanBP2"/>
</dbReference>
<feature type="region of interest" description="Disordered" evidence="5">
    <location>
        <begin position="402"/>
        <end position="510"/>
    </location>
</feature>
<feature type="domain" description="RanBP2-type" evidence="6">
    <location>
        <begin position="515"/>
        <end position="545"/>
    </location>
</feature>
<dbReference type="Proteomes" id="UP000285301">
    <property type="component" value="Unassembled WGS sequence"/>
</dbReference>
<keyword evidence="3" id="KW-0862">Zinc</keyword>
<dbReference type="STRING" id="1965070.A0A3S3RU92"/>
<dbReference type="EMBL" id="NCKU01002128">
    <property type="protein sequence ID" value="RWS10348.1"/>
    <property type="molecule type" value="Genomic_DNA"/>
</dbReference>
<evidence type="ECO:0000256" key="1">
    <source>
        <dbReference type="ARBA" id="ARBA00022723"/>
    </source>
</evidence>
<dbReference type="GO" id="GO:0008270">
    <property type="term" value="F:zinc ion binding"/>
    <property type="evidence" value="ECO:0007669"/>
    <property type="project" value="UniProtKB-KW"/>
</dbReference>
<dbReference type="SUPFAM" id="SSF90209">
    <property type="entry name" value="Ran binding protein zinc finger-like"/>
    <property type="match status" value="1"/>
</dbReference>
<dbReference type="EMBL" id="NCKU01005252">
    <property type="protein sequence ID" value="RWS04815.1"/>
    <property type="molecule type" value="Genomic_DNA"/>
</dbReference>
<keyword evidence="1" id="KW-0479">Metal-binding</keyword>
<evidence type="ECO:0000256" key="3">
    <source>
        <dbReference type="ARBA" id="ARBA00022833"/>
    </source>
</evidence>
<dbReference type="PANTHER" id="PTHR15326:SF2">
    <property type="entry name" value="PROTEIN TAMOZHENNIC"/>
    <property type="match status" value="1"/>
</dbReference>
<sequence>MGKSLATIPAMATPVSVSASANHAYDELRRLIHKTHLSYLNREDTPDKLEQKTKLEGFIVEYLSLVPNSQKYSHHEVADCLTESIDRNVNFSAYKAAVAFEILEKFAINLLTKPWRKEFHAICPYSGYFKHMIEKQLLKSENILYLMGYKRQRYPYSVIQLADAPLDPDRLASIALDCLIAFVECQVMVQIYDVLKRKGFNVTWNEIHDIRLRYVCGMDDVVRYIVDLKRTAKLIDFEDSMPTLSTKYAAHNCKGNYFVSNGCLPDYPSNTKRNANSYPNDAGIMYSDTLSRNESFDLMHFPIEAPQPMHLASPNYYGNPIPYITPPPPPMFASNYVPDPAYHYISNASKPDTVSKGIQAGSSVLETLCSSVNQMSIKPDTSRSNVDLLLHPDLQPHCCESTSIVTKKDESSKQSRKNSFHDNMNTGESVIDSLSFPMEKNAFKKSVDSRKPNNQSSFISKNENKVNSRTAKSSSSASSKNTNASHALTKTSSHSSTAASLIVAEEKKESKKSDTVGSRWSCSSCTFLNSSQREICEMCSRSKERGNEHLPLVSGGKECPRCTLVNDKNIDYCTACETNLVDSPTYI</sequence>
<protein>
    <recommendedName>
        <fullName evidence="6">RanBP2-type domain-containing protein</fullName>
    </recommendedName>
</protein>
<dbReference type="PANTHER" id="PTHR15326">
    <property type="entry name" value="SPERMATOGENESIS-ASSOCIATED PROTEIN 2/TAMOZHENNIC"/>
    <property type="match status" value="1"/>
</dbReference>
<dbReference type="OrthoDB" id="9837000at2759"/>
<dbReference type="EMBL" id="NCKU01002130">
    <property type="protein sequence ID" value="RWS10344.1"/>
    <property type="molecule type" value="Genomic_DNA"/>
</dbReference>
<feature type="compositionally biased region" description="Polar residues" evidence="5">
    <location>
        <begin position="452"/>
        <end position="461"/>
    </location>
</feature>
<evidence type="ECO:0000313" key="8">
    <source>
        <dbReference type="EMBL" id="RWS10344.1"/>
    </source>
</evidence>
<keyword evidence="2 4" id="KW-0863">Zinc-finger</keyword>
<reference evidence="7" key="2">
    <citation type="submission" date="2018-11" db="EMBL/GenBank/DDBJ databases">
        <title>Trombidioid mite genomics.</title>
        <authorList>
            <person name="Dong X."/>
        </authorList>
    </citation>
    <scope>NUCLEOTIDE SEQUENCE</scope>
    <source>
        <strain evidence="7">UoL-WK</strain>
    </source>
</reference>
<proteinExistence type="predicted"/>
<accession>A0A3S3RU92</accession>
<name>A0A3S3RU92_9ACAR</name>
<evidence type="ECO:0000313" key="10">
    <source>
        <dbReference type="Proteomes" id="UP000285301"/>
    </source>
</evidence>
<dbReference type="Gene3D" id="1.20.58.2190">
    <property type="match status" value="1"/>
</dbReference>
<gene>
    <name evidence="8" type="ORF">B4U79_03705</name>
    <name evidence="9" type="ORF">B4U79_07737</name>
    <name evidence="7" type="ORF">B4U79_11082</name>
</gene>
<dbReference type="PROSITE" id="PS01358">
    <property type="entry name" value="ZF_RANBP2_1"/>
    <property type="match status" value="1"/>
</dbReference>
<reference evidence="7 10" key="1">
    <citation type="journal article" date="2018" name="Gigascience">
        <title>Genomes of trombidid mites reveal novel predicted allergens and laterally-transferred genes associated with secondary metabolism.</title>
        <authorList>
            <person name="Dong X."/>
            <person name="Chaisiri K."/>
            <person name="Xia D."/>
            <person name="Armstrong S.D."/>
            <person name="Fang Y."/>
            <person name="Donnelly M.J."/>
            <person name="Kadowaki T."/>
            <person name="McGarry J.W."/>
            <person name="Darby A.C."/>
            <person name="Makepeace B.L."/>
        </authorList>
    </citation>
    <scope>NUCLEOTIDE SEQUENCE [LARGE SCALE GENOMIC DNA]</scope>
    <source>
        <strain evidence="7">UoL-WK</strain>
    </source>
</reference>
<dbReference type="InterPro" id="IPR048839">
    <property type="entry name" value="SPATA2_PUB-like"/>
</dbReference>
<organism evidence="7 10">
    <name type="scientific">Dinothrombium tinctorium</name>
    <dbReference type="NCBI Taxonomy" id="1965070"/>
    <lineage>
        <taxon>Eukaryota</taxon>
        <taxon>Metazoa</taxon>
        <taxon>Ecdysozoa</taxon>
        <taxon>Arthropoda</taxon>
        <taxon>Chelicerata</taxon>
        <taxon>Arachnida</taxon>
        <taxon>Acari</taxon>
        <taxon>Acariformes</taxon>
        <taxon>Trombidiformes</taxon>
        <taxon>Prostigmata</taxon>
        <taxon>Anystina</taxon>
        <taxon>Parasitengona</taxon>
        <taxon>Trombidioidea</taxon>
        <taxon>Trombidiidae</taxon>
        <taxon>Dinothrombium</taxon>
    </lineage>
</organism>
<dbReference type="AlphaFoldDB" id="A0A3S3RU92"/>
<keyword evidence="10" id="KW-1185">Reference proteome</keyword>
<dbReference type="PROSITE" id="PS50199">
    <property type="entry name" value="ZF_RANBP2_2"/>
    <property type="match status" value="1"/>
</dbReference>
<comment type="caution">
    <text evidence="7">The sequence shown here is derived from an EMBL/GenBank/DDBJ whole genome shotgun (WGS) entry which is preliminary data.</text>
</comment>
<feature type="compositionally biased region" description="Basic and acidic residues" evidence="5">
    <location>
        <begin position="441"/>
        <end position="451"/>
    </location>
</feature>
<evidence type="ECO:0000256" key="5">
    <source>
        <dbReference type="SAM" id="MobiDB-lite"/>
    </source>
</evidence>
<dbReference type="Pfam" id="PF21388">
    <property type="entry name" value="SPATA2_PUB-like"/>
    <property type="match status" value="1"/>
</dbReference>
<dbReference type="SMART" id="SM00547">
    <property type="entry name" value="ZnF_RBZ"/>
    <property type="match status" value="2"/>
</dbReference>
<dbReference type="Gene3D" id="2.30.30.380">
    <property type="entry name" value="Zn-finger domain of Sec23/24"/>
    <property type="match status" value="1"/>
</dbReference>